<gene>
    <name evidence="2" type="ORF">HANVADRAFT_54107</name>
</gene>
<dbReference type="Proteomes" id="UP000092321">
    <property type="component" value="Unassembled WGS sequence"/>
</dbReference>
<reference evidence="3" key="1">
    <citation type="journal article" date="2016" name="Proc. Natl. Acad. Sci. U.S.A.">
        <title>Comparative genomics of biotechnologically important yeasts.</title>
        <authorList>
            <person name="Riley R."/>
            <person name="Haridas S."/>
            <person name="Wolfe K.H."/>
            <person name="Lopes M.R."/>
            <person name="Hittinger C.T."/>
            <person name="Goeker M."/>
            <person name="Salamov A.A."/>
            <person name="Wisecaver J.H."/>
            <person name="Long T.M."/>
            <person name="Calvey C.H."/>
            <person name="Aerts A.L."/>
            <person name="Barry K.W."/>
            <person name="Choi C."/>
            <person name="Clum A."/>
            <person name="Coughlan A.Y."/>
            <person name="Deshpande S."/>
            <person name="Douglass A.P."/>
            <person name="Hanson S.J."/>
            <person name="Klenk H.-P."/>
            <person name="LaButti K.M."/>
            <person name="Lapidus A."/>
            <person name="Lindquist E.A."/>
            <person name="Lipzen A.M."/>
            <person name="Meier-Kolthoff J.P."/>
            <person name="Ohm R.A."/>
            <person name="Otillar R.P."/>
            <person name="Pangilinan J.L."/>
            <person name="Peng Y."/>
            <person name="Rokas A."/>
            <person name="Rosa C.A."/>
            <person name="Scheuner C."/>
            <person name="Sibirny A.A."/>
            <person name="Slot J.C."/>
            <person name="Stielow J.B."/>
            <person name="Sun H."/>
            <person name="Kurtzman C.P."/>
            <person name="Blackwell M."/>
            <person name="Grigoriev I.V."/>
            <person name="Jeffries T.W."/>
        </authorList>
    </citation>
    <scope>NUCLEOTIDE SEQUENCE [LARGE SCALE GENOMIC DNA]</scope>
    <source>
        <strain evidence="3">NRRL Y-1626</strain>
    </source>
</reference>
<proteinExistence type="predicted"/>
<evidence type="ECO:0000259" key="1">
    <source>
        <dbReference type="PROSITE" id="PS50904"/>
    </source>
</evidence>
<organism evidence="2 3">
    <name type="scientific">Hanseniaspora valbyensis NRRL Y-1626</name>
    <dbReference type="NCBI Taxonomy" id="766949"/>
    <lineage>
        <taxon>Eukaryota</taxon>
        <taxon>Fungi</taxon>
        <taxon>Dikarya</taxon>
        <taxon>Ascomycota</taxon>
        <taxon>Saccharomycotina</taxon>
        <taxon>Saccharomycetes</taxon>
        <taxon>Saccharomycodales</taxon>
        <taxon>Saccharomycodaceae</taxon>
        <taxon>Hanseniaspora</taxon>
    </lineage>
</organism>
<dbReference type="InterPro" id="IPR037365">
    <property type="entry name" value="Slowmo/Ups"/>
</dbReference>
<dbReference type="InterPro" id="IPR006797">
    <property type="entry name" value="PRELI/MSF1_dom"/>
</dbReference>
<dbReference type="Pfam" id="PF04707">
    <property type="entry name" value="PRELI"/>
    <property type="match status" value="1"/>
</dbReference>
<accession>A0A1B7T8S9</accession>
<dbReference type="PANTHER" id="PTHR11158">
    <property type="entry name" value="MSF1/PX19 RELATED"/>
    <property type="match status" value="1"/>
</dbReference>
<name>A0A1B7T8S9_9ASCO</name>
<dbReference type="GO" id="GO:0005758">
    <property type="term" value="C:mitochondrial intermembrane space"/>
    <property type="evidence" value="ECO:0007669"/>
    <property type="project" value="InterPro"/>
</dbReference>
<dbReference type="PROSITE" id="PS50904">
    <property type="entry name" value="PRELI_MSF1"/>
    <property type="match status" value="1"/>
</dbReference>
<keyword evidence="3" id="KW-1185">Reference proteome</keyword>
<feature type="domain" description="PRELI/MSF1" evidence="1">
    <location>
        <begin position="1"/>
        <end position="175"/>
    </location>
</feature>
<evidence type="ECO:0000313" key="3">
    <source>
        <dbReference type="Proteomes" id="UP000092321"/>
    </source>
</evidence>
<sequence length="189" mass="22085">MQLLTNKHVFPYTFEETVTAVWQKYPNEMSEHVKCIDILDRKYDAENKTIKTHRLITCQQKIPSWLQYLIGKELTKSRVLEISEINYKEKTFTLKSLNVTGGKVLKVFEKVTYKPDFESKDKTTFEQSAYIVGNTSFNKINSKIEDWSKSRFSFNAQRGKVGFESILQLLFGNREFEAMAVREQTLSSL</sequence>
<comment type="caution">
    <text evidence="2">The sequence shown here is derived from an EMBL/GenBank/DDBJ whole genome shotgun (WGS) entry which is preliminary data.</text>
</comment>
<dbReference type="EMBL" id="LXPE01000232">
    <property type="protein sequence ID" value="OBA25120.1"/>
    <property type="molecule type" value="Genomic_DNA"/>
</dbReference>
<dbReference type="AlphaFoldDB" id="A0A1B7T8S9"/>
<evidence type="ECO:0000313" key="2">
    <source>
        <dbReference type="EMBL" id="OBA25120.1"/>
    </source>
</evidence>
<dbReference type="OrthoDB" id="407630at2759"/>
<protein>
    <submittedName>
        <fullName evidence="2">MSF1-domain-containing protein</fullName>
    </submittedName>
</protein>